<feature type="transmembrane region" description="Helical" evidence="1">
    <location>
        <begin position="21"/>
        <end position="42"/>
    </location>
</feature>
<protein>
    <submittedName>
        <fullName evidence="2">Uncharacterized protein</fullName>
    </submittedName>
</protein>
<dbReference type="EMBL" id="QGGR01000034">
    <property type="protein sequence ID" value="PWK31260.1"/>
    <property type="molecule type" value="Genomic_DNA"/>
</dbReference>
<dbReference type="AlphaFoldDB" id="A0A316EK36"/>
<organism evidence="2 3">
    <name type="scientific">Actinoplanes xinjiangensis</name>
    <dbReference type="NCBI Taxonomy" id="512350"/>
    <lineage>
        <taxon>Bacteria</taxon>
        <taxon>Bacillati</taxon>
        <taxon>Actinomycetota</taxon>
        <taxon>Actinomycetes</taxon>
        <taxon>Micromonosporales</taxon>
        <taxon>Micromonosporaceae</taxon>
        <taxon>Actinoplanes</taxon>
    </lineage>
</organism>
<keyword evidence="1" id="KW-0472">Membrane</keyword>
<keyword evidence="3" id="KW-1185">Reference proteome</keyword>
<name>A0A316EK36_9ACTN</name>
<dbReference type="OrthoDB" id="3301063at2"/>
<comment type="caution">
    <text evidence="2">The sequence shown here is derived from an EMBL/GenBank/DDBJ whole genome shotgun (WGS) entry which is preliminary data.</text>
</comment>
<sequence length="233" mass="24966">MHTLSVGATGEERARAVFSGLLAGSIGLAVAVFGFVFAHAFYPRDYFPRSLFQGDPSETGWTPDLGPDEFEPSVSYSSEFESSVFGIHGTGSHGTDLLFAGVGLFFFAFGTLWTLSFLSMIARTFRAAAWLDGTRAHVRGLFRTRSIDLATAYVHQGAHTVRIGHRVVSTPTLEASDPATGAKLTLRLEGLGSGRLPPNELRALADAMSRGRGGSDNDRDVLQLAENLRTGAV</sequence>
<proteinExistence type="predicted"/>
<feature type="transmembrane region" description="Helical" evidence="1">
    <location>
        <begin position="97"/>
        <end position="118"/>
    </location>
</feature>
<evidence type="ECO:0000313" key="3">
    <source>
        <dbReference type="Proteomes" id="UP000245697"/>
    </source>
</evidence>
<evidence type="ECO:0000256" key="1">
    <source>
        <dbReference type="SAM" id="Phobius"/>
    </source>
</evidence>
<keyword evidence="1" id="KW-0812">Transmembrane</keyword>
<dbReference type="RefSeq" id="WP_146246717.1">
    <property type="nucleotide sequence ID" value="NZ_BONA01000090.1"/>
</dbReference>
<accession>A0A316EK36</accession>
<reference evidence="2 3" key="1">
    <citation type="submission" date="2018-05" db="EMBL/GenBank/DDBJ databases">
        <title>Genomic Encyclopedia of Archaeal and Bacterial Type Strains, Phase II (KMG-II): from individual species to whole genera.</title>
        <authorList>
            <person name="Goeker M."/>
        </authorList>
    </citation>
    <scope>NUCLEOTIDE SEQUENCE [LARGE SCALE GENOMIC DNA]</scope>
    <source>
        <strain evidence="2 3">DSM 45184</strain>
    </source>
</reference>
<keyword evidence="1" id="KW-1133">Transmembrane helix</keyword>
<evidence type="ECO:0000313" key="2">
    <source>
        <dbReference type="EMBL" id="PWK31260.1"/>
    </source>
</evidence>
<dbReference type="Proteomes" id="UP000245697">
    <property type="component" value="Unassembled WGS sequence"/>
</dbReference>
<gene>
    <name evidence="2" type="ORF">BC793_13476</name>
</gene>